<dbReference type="EMBL" id="JAUIZM010000009">
    <property type="protein sequence ID" value="KAK1364938.1"/>
    <property type="molecule type" value="Genomic_DNA"/>
</dbReference>
<dbReference type="InterPro" id="IPR001878">
    <property type="entry name" value="Znf_CCHC"/>
</dbReference>
<dbReference type="Gene3D" id="4.10.60.10">
    <property type="entry name" value="Zinc finger, CCHC-type"/>
    <property type="match status" value="1"/>
</dbReference>
<dbReference type="SMART" id="SM00343">
    <property type="entry name" value="ZnF_C2HC"/>
    <property type="match status" value="1"/>
</dbReference>
<keyword evidence="1" id="KW-0479">Metal-binding</keyword>
<feature type="region of interest" description="Disordered" evidence="2">
    <location>
        <begin position="305"/>
        <end position="333"/>
    </location>
</feature>
<dbReference type="AlphaFoldDB" id="A0AAD8MAE8"/>
<gene>
    <name evidence="4" type="ORF">POM88_040499</name>
</gene>
<evidence type="ECO:0000313" key="5">
    <source>
        <dbReference type="Proteomes" id="UP001237642"/>
    </source>
</evidence>
<dbReference type="GO" id="GO:0008270">
    <property type="term" value="F:zinc ion binding"/>
    <property type="evidence" value="ECO:0007669"/>
    <property type="project" value="UniProtKB-KW"/>
</dbReference>
<organism evidence="4 5">
    <name type="scientific">Heracleum sosnowskyi</name>
    <dbReference type="NCBI Taxonomy" id="360622"/>
    <lineage>
        <taxon>Eukaryota</taxon>
        <taxon>Viridiplantae</taxon>
        <taxon>Streptophyta</taxon>
        <taxon>Embryophyta</taxon>
        <taxon>Tracheophyta</taxon>
        <taxon>Spermatophyta</taxon>
        <taxon>Magnoliopsida</taxon>
        <taxon>eudicotyledons</taxon>
        <taxon>Gunneridae</taxon>
        <taxon>Pentapetalae</taxon>
        <taxon>asterids</taxon>
        <taxon>campanulids</taxon>
        <taxon>Apiales</taxon>
        <taxon>Apiaceae</taxon>
        <taxon>Apioideae</taxon>
        <taxon>apioid superclade</taxon>
        <taxon>Tordylieae</taxon>
        <taxon>Tordyliinae</taxon>
        <taxon>Heracleum</taxon>
    </lineage>
</organism>
<reference evidence="4" key="2">
    <citation type="submission" date="2023-05" db="EMBL/GenBank/DDBJ databases">
        <authorList>
            <person name="Schelkunov M.I."/>
        </authorList>
    </citation>
    <scope>NUCLEOTIDE SEQUENCE</scope>
    <source>
        <strain evidence="4">Hsosn_3</strain>
        <tissue evidence="4">Leaf</tissue>
    </source>
</reference>
<comment type="caution">
    <text evidence="4">The sequence shown here is derived from an EMBL/GenBank/DDBJ whole genome shotgun (WGS) entry which is preliminary data.</text>
</comment>
<dbReference type="GO" id="GO:0003676">
    <property type="term" value="F:nucleic acid binding"/>
    <property type="evidence" value="ECO:0007669"/>
    <property type="project" value="InterPro"/>
</dbReference>
<evidence type="ECO:0000256" key="1">
    <source>
        <dbReference type="PROSITE-ProRule" id="PRU00047"/>
    </source>
</evidence>
<name>A0AAD8MAE8_9APIA</name>
<dbReference type="InterPro" id="IPR036875">
    <property type="entry name" value="Znf_CCHC_sf"/>
</dbReference>
<keyword evidence="1" id="KW-0863">Zinc-finger</keyword>
<keyword evidence="5" id="KW-1185">Reference proteome</keyword>
<sequence>MADNYPEEKSDYRAPLLTGTDNYNWWKGRMETFLSRDPLVLRVVQKGPYVFLDKDGKDKDIDDLTSDELIKVGYNGKAKNSFMNGLNQAEHDKLSSLKSAKEIWDALETYHEGSTSLKKVKLSNLMNEFGNFKLREGETIKESQARFQVNINALERLGKNIPQDEINMKVLSAVPFIYEPEVTYLESSSNLDTMDHLSVFVELEQFETKIHESKMESVKALVDKMKNLALHSSSKLTSDAESESDEELALMSRKIKKMIEKRNKLKKGKAFGAKRESRDSKDDACFECGKKGHFKRDCYKLKNKPKQLATSRDRKKSKALLTWSDDEDSASDD</sequence>
<proteinExistence type="predicted"/>
<reference evidence="4" key="1">
    <citation type="submission" date="2023-02" db="EMBL/GenBank/DDBJ databases">
        <title>Genome of toxic invasive species Heracleum sosnowskyi carries increased number of genes despite the absence of recent whole-genome duplications.</title>
        <authorList>
            <person name="Schelkunov M."/>
            <person name="Shtratnikova V."/>
            <person name="Makarenko M."/>
            <person name="Klepikova A."/>
            <person name="Omelchenko D."/>
            <person name="Novikova G."/>
            <person name="Obukhova E."/>
            <person name="Bogdanov V."/>
            <person name="Penin A."/>
            <person name="Logacheva M."/>
        </authorList>
    </citation>
    <scope>NUCLEOTIDE SEQUENCE</scope>
    <source>
        <strain evidence="4">Hsosn_3</strain>
        <tissue evidence="4">Leaf</tissue>
    </source>
</reference>
<feature type="compositionally biased region" description="Acidic residues" evidence="2">
    <location>
        <begin position="324"/>
        <end position="333"/>
    </location>
</feature>
<dbReference type="Pfam" id="PF00098">
    <property type="entry name" value="zf-CCHC"/>
    <property type="match status" value="1"/>
</dbReference>
<protein>
    <submittedName>
        <fullName evidence="4">CCHC-type domain-containing protein</fullName>
    </submittedName>
</protein>
<dbReference type="Proteomes" id="UP001237642">
    <property type="component" value="Unassembled WGS sequence"/>
</dbReference>
<accession>A0AAD8MAE8</accession>
<dbReference type="SUPFAM" id="SSF57756">
    <property type="entry name" value="Retrovirus zinc finger-like domains"/>
    <property type="match status" value="1"/>
</dbReference>
<evidence type="ECO:0000259" key="3">
    <source>
        <dbReference type="PROSITE" id="PS50158"/>
    </source>
</evidence>
<dbReference type="PROSITE" id="PS50158">
    <property type="entry name" value="ZF_CCHC"/>
    <property type="match status" value="1"/>
</dbReference>
<keyword evidence="1" id="KW-0862">Zinc</keyword>
<feature type="domain" description="CCHC-type" evidence="3">
    <location>
        <begin position="285"/>
        <end position="298"/>
    </location>
</feature>
<dbReference type="Pfam" id="PF14223">
    <property type="entry name" value="Retrotran_gag_2"/>
    <property type="match status" value="1"/>
</dbReference>
<dbReference type="PANTHER" id="PTHR34676">
    <property type="entry name" value="DUF4219 DOMAIN-CONTAINING PROTEIN-RELATED"/>
    <property type="match status" value="1"/>
</dbReference>
<evidence type="ECO:0000256" key="2">
    <source>
        <dbReference type="SAM" id="MobiDB-lite"/>
    </source>
</evidence>
<dbReference type="PANTHER" id="PTHR34676:SF8">
    <property type="entry name" value="TRANSMEMBRANE PROTEIN"/>
    <property type="match status" value="1"/>
</dbReference>
<evidence type="ECO:0000313" key="4">
    <source>
        <dbReference type="EMBL" id="KAK1364938.1"/>
    </source>
</evidence>